<name>A0A3M7PFM6_BRAPC</name>
<comment type="caution">
    <text evidence="1">The sequence shown here is derived from an EMBL/GenBank/DDBJ whole genome shotgun (WGS) entry which is preliminary data.</text>
</comment>
<dbReference type="Proteomes" id="UP000276133">
    <property type="component" value="Unassembled WGS sequence"/>
</dbReference>
<reference evidence="1 2" key="1">
    <citation type="journal article" date="2018" name="Sci. Rep.">
        <title>Genomic signatures of local adaptation to the degree of environmental predictability in rotifers.</title>
        <authorList>
            <person name="Franch-Gras L."/>
            <person name="Hahn C."/>
            <person name="Garcia-Roger E.M."/>
            <person name="Carmona M.J."/>
            <person name="Serra M."/>
            <person name="Gomez A."/>
        </authorList>
    </citation>
    <scope>NUCLEOTIDE SEQUENCE [LARGE SCALE GENOMIC DNA]</scope>
    <source>
        <strain evidence="1">HYR1</strain>
    </source>
</reference>
<dbReference type="AlphaFoldDB" id="A0A3M7PFM6"/>
<dbReference type="EMBL" id="REGN01011089">
    <property type="protein sequence ID" value="RMZ97926.1"/>
    <property type="molecule type" value="Genomic_DNA"/>
</dbReference>
<organism evidence="1 2">
    <name type="scientific">Brachionus plicatilis</name>
    <name type="common">Marine rotifer</name>
    <name type="synonym">Brachionus muelleri</name>
    <dbReference type="NCBI Taxonomy" id="10195"/>
    <lineage>
        <taxon>Eukaryota</taxon>
        <taxon>Metazoa</taxon>
        <taxon>Spiralia</taxon>
        <taxon>Gnathifera</taxon>
        <taxon>Rotifera</taxon>
        <taxon>Eurotatoria</taxon>
        <taxon>Monogononta</taxon>
        <taxon>Pseudotrocha</taxon>
        <taxon>Ploima</taxon>
        <taxon>Brachionidae</taxon>
        <taxon>Brachionus</taxon>
    </lineage>
</organism>
<sequence>MTSTFFWDFLNNSGEMFLEAKIEVKLDNGHISAFLQHSLKDLSSDTTIASYIYLS</sequence>
<keyword evidence="2" id="KW-1185">Reference proteome</keyword>
<proteinExistence type="predicted"/>
<accession>A0A3M7PFM6</accession>
<protein>
    <submittedName>
        <fullName evidence="1">Uncharacterized protein</fullName>
    </submittedName>
</protein>
<evidence type="ECO:0000313" key="1">
    <source>
        <dbReference type="EMBL" id="RMZ97926.1"/>
    </source>
</evidence>
<gene>
    <name evidence="1" type="ORF">BpHYR1_036065</name>
</gene>
<evidence type="ECO:0000313" key="2">
    <source>
        <dbReference type="Proteomes" id="UP000276133"/>
    </source>
</evidence>